<keyword evidence="1" id="KW-1133">Transmembrane helix</keyword>
<keyword evidence="1" id="KW-0812">Transmembrane</keyword>
<dbReference type="RefSeq" id="WP_157037087.1">
    <property type="nucleotide sequence ID" value="NZ_CABKTI010000003.1"/>
</dbReference>
<protein>
    <submittedName>
        <fullName evidence="2">Uncharacterized protein</fullName>
    </submittedName>
</protein>
<proteinExistence type="predicted"/>
<sequence>MSCKHIFLGETIIILAVFIVSIYIKNDSEKRKVIQKWIYFLITCMATMNRK</sequence>
<keyword evidence="1" id="KW-0472">Membrane</keyword>
<name>A0ABY5K1A7_9BACI</name>
<feature type="transmembrane region" description="Helical" evidence="1">
    <location>
        <begin position="6"/>
        <end position="24"/>
    </location>
</feature>
<reference evidence="2" key="1">
    <citation type="submission" date="2022-07" db="EMBL/GenBank/DDBJ databases">
        <title>FELIX.</title>
        <authorList>
            <person name="Wan K.H."/>
            <person name="Park S."/>
            <person name="Lawrence Q."/>
            <person name="Eichenberger J.P."/>
            <person name="Booth B.W."/>
            <person name="Piaggio A.J."/>
            <person name="Chandler J.C."/>
            <person name="Franklin A.B."/>
            <person name="Celniker S.E."/>
        </authorList>
    </citation>
    <scope>NUCLEOTIDE SEQUENCE</scope>
    <source>
        <strain evidence="2">QA-1986 374</strain>
    </source>
</reference>
<dbReference type="Proteomes" id="UP001059773">
    <property type="component" value="Chromosome"/>
</dbReference>
<gene>
    <name evidence="2" type="ORF">NP439_11060</name>
</gene>
<accession>A0ABY5K1A7</accession>
<organism evidence="2 3">
    <name type="scientific">Oceanobacillus jeddahense</name>
    <dbReference type="NCBI Taxonomy" id="1462527"/>
    <lineage>
        <taxon>Bacteria</taxon>
        <taxon>Bacillati</taxon>
        <taxon>Bacillota</taxon>
        <taxon>Bacilli</taxon>
        <taxon>Bacillales</taxon>
        <taxon>Bacillaceae</taxon>
        <taxon>Oceanobacillus</taxon>
    </lineage>
</organism>
<evidence type="ECO:0000256" key="1">
    <source>
        <dbReference type="SAM" id="Phobius"/>
    </source>
</evidence>
<dbReference type="EMBL" id="CP101914">
    <property type="protein sequence ID" value="UUI05138.1"/>
    <property type="molecule type" value="Genomic_DNA"/>
</dbReference>
<evidence type="ECO:0000313" key="3">
    <source>
        <dbReference type="Proteomes" id="UP001059773"/>
    </source>
</evidence>
<evidence type="ECO:0000313" key="2">
    <source>
        <dbReference type="EMBL" id="UUI05138.1"/>
    </source>
</evidence>
<keyword evidence="3" id="KW-1185">Reference proteome</keyword>